<comment type="caution">
    <text evidence="15">The sequence shown here is derived from an EMBL/GenBank/DDBJ whole genome shotgun (WGS) entry which is preliminary data.</text>
</comment>
<organism evidence="15 16">
    <name type="scientific">Chitinophaga varians</name>
    <dbReference type="NCBI Taxonomy" id="2202339"/>
    <lineage>
        <taxon>Bacteria</taxon>
        <taxon>Pseudomonadati</taxon>
        <taxon>Bacteroidota</taxon>
        <taxon>Chitinophagia</taxon>
        <taxon>Chitinophagales</taxon>
        <taxon>Chitinophagaceae</taxon>
        <taxon>Chitinophaga</taxon>
    </lineage>
</organism>
<dbReference type="InterPro" id="IPR038546">
    <property type="entry name" value="Hen1_N_sf"/>
</dbReference>
<evidence type="ECO:0000256" key="11">
    <source>
        <dbReference type="ARBA" id="ARBA00035025"/>
    </source>
</evidence>
<evidence type="ECO:0000256" key="3">
    <source>
        <dbReference type="ARBA" id="ARBA00021330"/>
    </source>
</evidence>
<dbReference type="RefSeq" id="WP_168874140.1">
    <property type="nucleotide sequence ID" value="NZ_JABAIA010000003.1"/>
</dbReference>
<evidence type="ECO:0000256" key="1">
    <source>
        <dbReference type="ARBA" id="ARBA00001946"/>
    </source>
</evidence>
<dbReference type="Pfam" id="PF12623">
    <property type="entry name" value="Hen1_L"/>
    <property type="match status" value="1"/>
</dbReference>
<comment type="cofactor">
    <cofactor evidence="1">
        <name>Mg(2+)</name>
        <dbReference type="ChEBI" id="CHEBI:18420"/>
    </cofactor>
</comment>
<evidence type="ECO:0000256" key="6">
    <source>
        <dbReference type="ARBA" id="ARBA00022691"/>
    </source>
</evidence>
<evidence type="ECO:0000313" key="15">
    <source>
        <dbReference type="EMBL" id="NLR68211.1"/>
    </source>
</evidence>
<evidence type="ECO:0000256" key="4">
    <source>
        <dbReference type="ARBA" id="ARBA00022603"/>
    </source>
</evidence>
<accession>A0A847S913</accession>
<dbReference type="GO" id="GO:0046872">
    <property type="term" value="F:metal ion binding"/>
    <property type="evidence" value="ECO:0007669"/>
    <property type="project" value="UniProtKB-KW"/>
</dbReference>
<keyword evidence="10" id="KW-0943">RNA-mediated gene silencing</keyword>
<evidence type="ECO:0000256" key="7">
    <source>
        <dbReference type="ARBA" id="ARBA00022723"/>
    </source>
</evidence>
<evidence type="ECO:0000256" key="12">
    <source>
        <dbReference type="ARBA" id="ARBA00048418"/>
    </source>
</evidence>
<evidence type="ECO:0000313" key="16">
    <source>
        <dbReference type="Proteomes" id="UP000570474"/>
    </source>
</evidence>
<dbReference type="Gene3D" id="3.40.50.150">
    <property type="entry name" value="Vaccinia Virus protein VP39"/>
    <property type="match status" value="1"/>
</dbReference>
<evidence type="ECO:0000256" key="5">
    <source>
        <dbReference type="ARBA" id="ARBA00022679"/>
    </source>
</evidence>
<dbReference type="NCBIfam" id="TIGR04074">
    <property type="entry name" value="bacter_Hen1"/>
    <property type="match status" value="1"/>
</dbReference>
<evidence type="ECO:0000259" key="13">
    <source>
        <dbReference type="Pfam" id="PF08242"/>
    </source>
</evidence>
<keyword evidence="8" id="KW-0460">Magnesium</keyword>
<feature type="domain" description="Hen1 N-terminal" evidence="14">
    <location>
        <begin position="1"/>
        <end position="240"/>
    </location>
</feature>
<sequence>MLLTITTTRYPATDLGYLLHKHPAKVHTFPLTAGDVHIFYPEATEEKCTAALLLDLDPVRLTRKNGPGGNDFALELYVNDRPYVASSFMSAAISQAYSSAMNGRCKDKPELVDVAFPLEVTLSVLPVNGGEPLLRSLFEPLGYEVSVQSLPLDTQFTEWGRSRYYEVSLKNTLPLWMLLSQLYVLIPVCDNDKHYFIGNHEIEKLMEKGRDWLEDHLAKELIVRRYMKHLGPLTRQALDLIMKEEAVPEEIEDTPAPAEKIRLHDLRLQTVRDLLLEQQVTSVADLGCGEGKLLRLLMEKPAFTRILGMDVSYRSLEIAGEKLKLDRMPERQRKRLELIQGSLLYKDKRLSGFDAATLVEVIEHLEPPRLAVLEKVVFEYARPSLVIITTVNAEYNIKYESLNAGTFRHNDHRFEWTRPEFEAWATVVAERFGYTVTFKPLGEWDDAVGAPSQLALFTIADT</sequence>
<dbReference type="InterPro" id="IPR026610">
    <property type="entry name" value="Hen1"/>
</dbReference>
<evidence type="ECO:0000256" key="8">
    <source>
        <dbReference type="ARBA" id="ARBA00022842"/>
    </source>
</evidence>
<dbReference type="SUPFAM" id="SSF53335">
    <property type="entry name" value="S-adenosyl-L-methionine-dependent methyltransferases"/>
    <property type="match status" value="1"/>
</dbReference>
<dbReference type="Pfam" id="PF08242">
    <property type="entry name" value="Methyltransf_12"/>
    <property type="match status" value="1"/>
</dbReference>
<dbReference type="PANTHER" id="PTHR21404">
    <property type="entry name" value="HEN1"/>
    <property type="match status" value="1"/>
</dbReference>
<dbReference type="InterPro" id="IPR029063">
    <property type="entry name" value="SAM-dependent_MTases_sf"/>
</dbReference>
<evidence type="ECO:0000256" key="2">
    <source>
        <dbReference type="ARBA" id="ARBA00009026"/>
    </source>
</evidence>
<keyword evidence="4 15" id="KW-0489">Methyltransferase</keyword>
<dbReference type="EMBL" id="JABAIA010000003">
    <property type="protein sequence ID" value="NLR68211.1"/>
    <property type="molecule type" value="Genomic_DNA"/>
</dbReference>
<comment type="similarity">
    <text evidence="2">Belongs to the methyltransferase superfamily. HEN1 family.</text>
</comment>
<dbReference type="Gene3D" id="3.30.1610.20">
    <property type="entry name" value="Hen1, N-terminal domain"/>
    <property type="match status" value="1"/>
</dbReference>
<comment type="catalytic activity">
    <reaction evidence="12">
        <text>small RNA 3'-end nucleotide + S-adenosyl-L-methionine = small RNA 3'-end 2'-O-methylnucleotide + S-adenosyl-L-homocysteine + H(+)</text>
        <dbReference type="Rhea" id="RHEA:37887"/>
        <dbReference type="Rhea" id="RHEA-COMP:10415"/>
        <dbReference type="Rhea" id="RHEA-COMP:10416"/>
        <dbReference type="ChEBI" id="CHEBI:15378"/>
        <dbReference type="ChEBI" id="CHEBI:57856"/>
        <dbReference type="ChEBI" id="CHEBI:59789"/>
        <dbReference type="ChEBI" id="CHEBI:74896"/>
        <dbReference type="ChEBI" id="CHEBI:74898"/>
        <dbReference type="EC" id="2.1.1.386"/>
    </reaction>
</comment>
<dbReference type="Proteomes" id="UP000570474">
    <property type="component" value="Unassembled WGS sequence"/>
</dbReference>
<evidence type="ECO:0000256" key="9">
    <source>
        <dbReference type="ARBA" id="ARBA00022884"/>
    </source>
</evidence>
<reference evidence="15 16" key="1">
    <citation type="submission" date="2020-04" db="EMBL/GenBank/DDBJ databases">
        <authorList>
            <person name="Yin C."/>
        </authorList>
    </citation>
    <scope>NUCLEOTIDE SEQUENCE [LARGE SCALE GENOMIC DNA]</scope>
    <source>
        <strain evidence="15 16">Ae27</strain>
    </source>
</reference>
<dbReference type="GO" id="GO:0031047">
    <property type="term" value="P:regulatory ncRNA-mediated gene silencing"/>
    <property type="evidence" value="ECO:0007669"/>
    <property type="project" value="UniProtKB-KW"/>
</dbReference>
<protein>
    <recommendedName>
        <fullName evidence="3">Small RNA 2'-O-methyltransferase</fullName>
        <ecNumber evidence="11">2.1.1.386</ecNumber>
    </recommendedName>
</protein>
<name>A0A847S913_9BACT</name>
<dbReference type="GO" id="GO:0090486">
    <property type="term" value="F:small RNA 2'-O-methyltransferase activity"/>
    <property type="evidence" value="ECO:0007669"/>
    <property type="project" value="UniProtKB-EC"/>
</dbReference>
<gene>
    <name evidence="15" type="ORF">HGH92_28150</name>
</gene>
<dbReference type="InterPro" id="IPR024026">
    <property type="entry name" value="3'-RNA_MeTfrase_Hen1_bac"/>
</dbReference>
<keyword evidence="7" id="KW-0479">Metal-binding</keyword>
<keyword evidence="9" id="KW-0694">RNA-binding</keyword>
<evidence type="ECO:0000259" key="14">
    <source>
        <dbReference type="Pfam" id="PF12623"/>
    </source>
</evidence>
<dbReference type="InterPro" id="IPR024740">
    <property type="entry name" value="Hen1_N"/>
</dbReference>
<feature type="domain" description="Methyltransferase type 12" evidence="13">
    <location>
        <begin position="285"/>
        <end position="376"/>
    </location>
</feature>
<dbReference type="PANTHER" id="PTHR21404:SF3">
    <property type="entry name" value="SMALL RNA 2'-O-METHYLTRANSFERASE"/>
    <property type="match status" value="1"/>
</dbReference>
<keyword evidence="5 15" id="KW-0808">Transferase</keyword>
<keyword evidence="16" id="KW-1185">Reference proteome</keyword>
<dbReference type="EC" id="2.1.1.386" evidence="11"/>
<dbReference type="GO" id="GO:0001510">
    <property type="term" value="P:RNA methylation"/>
    <property type="evidence" value="ECO:0007669"/>
    <property type="project" value="InterPro"/>
</dbReference>
<dbReference type="InterPro" id="IPR013217">
    <property type="entry name" value="Methyltransf_12"/>
</dbReference>
<dbReference type="GO" id="GO:0003723">
    <property type="term" value="F:RNA binding"/>
    <property type="evidence" value="ECO:0007669"/>
    <property type="project" value="UniProtKB-KW"/>
</dbReference>
<proteinExistence type="inferred from homology"/>
<dbReference type="CDD" id="cd02440">
    <property type="entry name" value="AdoMet_MTases"/>
    <property type="match status" value="1"/>
</dbReference>
<keyword evidence="6" id="KW-0949">S-adenosyl-L-methionine</keyword>
<evidence type="ECO:0000256" key="10">
    <source>
        <dbReference type="ARBA" id="ARBA00023158"/>
    </source>
</evidence>
<dbReference type="AlphaFoldDB" id="A0A847S913"/>